<evidence type="ECO:0000256" key="1">
    <source>
        <dbReference type="SAM" id="MobiDB-lite"/>
    </source>
</evidence>
<reference evidence="2 3" key="1">
    <citation type="journal article" date="2009" name="Proc. Natl. Acad. Sci. U.S.A.">
        <title>Eukaryote-to-eukaryote gene transfer events revealed by the genome sequence of the wine yeast Saccharomyces cerevisiae EC1118.</title>
        <authorList>
            <person name="Novo M."/>
            <person name="Bigey F."/>
            <person name="Beyne E."/>
            <person name="Galeote V."/>
            <person name="Gavory F."/>
            <person name="Mallet S."/>
            <person name="Cambot B."/>
            <person name="Legras J.L."/>
            <person name="Wincker P."/>
            <person name="Casaregola S."/>
            <person name="Dequin S."/>
        </authorList>
    </citation>
    <scope>NUCLEOTIDE SEQUENCE [LARGE SCALE GENOMIC DNA]</scope>
    <source>
        <strain evidence="3">Lalvin EC1118 / Prise de mousse</strain>
    </source>
</reference>
<protein>
    <submittedName>
        <fullName evidence="2">EC1118_1B15_3356p</fullName>
    </submittedName>
</protein>
<gene>
    <name evidence="2" type="ORF">EC1118_1B15_3356g</name>
</gene>
<dbReference type="EMBL" id="FN393060">
    <property type="protein sequence ID" value="CBK39249.1"/>
    <property type="molecule type" value="Genomic_DNA"/>
</dbReference>
<name>D3UER9_YEAS8</name>
<organism evidence="2 3">
    <name type="scientific">Saccharomyces cerevisiae (strain Lalvin EC1118 / Prise de mousse)</name>
    <name type="common">Baker's yeast</name>
    <dbReference type="NCBI Taxonomy" id="643680"/>
    <lineage>
        <taxon>Eukaryota</taxon>
        <taxon>Fungi</taxon>
        <taxon>Dikarya</taxon>
        <taxon>Ascomycota</taxon>
        <taxon>Saccharomycotina</taxon>
        <taxon>Saccharomycetes</taxon>
        <taxon>Saccharomycetales</taxon>
        <taxon>Saccharomycetaceae</taxon>
        <taxon>Saccharomyces</taxon>
    </lineage>
</organism>
<feature type="region of interest" description="Disordered" evidence="1">
    <location>
        <begin position="1"/>
        <end position="24"/>
    </location>
</feature>
<dbReference type="AlphaFoldDB" id="D3UER9"/>
<proteinExistence type="predicted"/>
<sequence length="104" mass="11431">MISTEKSSDAVAMHCPSGDQHNSEKGLACDVTSVCDTVRLLMSYIRMLSPCVIARNCPSGEIFAQVAFNPFCVSTGVTNWNMLAYNGHLQMNVPTLKLSNIYRQ</sequence>
<accession>D3UER9</accession>
<evidence type="ECO:0000313" key="3">
    <source>
        <dbReference type="Proteomes" id="UP000000286"/>
    </source>
</evidence>
<evidence type="ECO:0000313" key="2">
    <source>
        <dbReference type="EMBL" id="CBK39249.1"/>
    </source>
</evidence>
<dbReference type="HOGENOM" id="CLU_2252168_0_0_1"/>
<dbReference type="Proteomes" id="UP000000286">
    <property type="component" value="Chromosome II"/>
</dbReference>